<reference evidence="3 4" key="1">
    <citation type="journal article" date="2012" name="BMC Genomics">
        <title>Comparative genomics of the white-rot fungi, Phanerochaete carnosa and P. chrysosporium, to elucidate the genetic basis of the distinct wood types they colonize.</title>
        <authorList>
            <person name="Suzuki H."/>
            <person name="MacDonald J."/>
            <person name="Syed K."/>
            <person name="Salamov A."/>
            <person name="Hori C."/>
            <person name="Aerts A."/>
            <person name="Henrissat B."/>
            <person name="Wiebenga A."/>
            <person name="vanKuyk P.A."/>
            <person name="Barry K."/>
            <person name="Lindquist E."/>
            <person name="LaButti K."/>
            <person name="Lapidus A."/>
            <person name="Lucas S."/>
            <person name="Coutinho P."/>
            <person name="Gong Y."/>
            <person name="Samejima M."/>
            <person name="Mahadevan R."/>
            <person name="Abou-Zaid M."/>
            <person name="de Vries R.P."/>
            <person name="Igarashi K."/>
            <person name="Yadav J.S."/>
            <person name="Grigoriev I.V."/>
            <person name="Master E.R."/>
        </authorList>
    </citation>
    <scope>NUCLEOTIDE SEQUENCE [LARGE SCALE GENOMIC DNA]</scope>
    <source>
        <strain evidence="3 4">HHB-10118-sp</strain>
    </source>
</reference>
<feature type="signal peptide" evidence="1">
    <location>
        <begin position="1"/>
        <end position="23"/>
    </location>
</feature>
<dbReference type="CDD" id="cd01830">
    <property type="entry name" value="XynE_like"/>
    <property type="match status" value="1"/>
</dbReference>
<organism evidence="3 4">
    <name type="scientific">Phanerochaete carnosa (strain HHB-10118-sp)</name>
    <name type="common">White-rot fungus</name>
    <name type="synonym">Peniophora carnosa</name>
    <dbReference type="NCBI Taxonomy" id="650164"/>
    <lineage>
        <taxon>Eukaryota</taxon>
        <taxon>Fungi</taxon>
        <taxon>Dikarya</taxon>
        <taxon>Basidiomycota</taxon>
        <taxon>Agaricomycotina</taxon>
        <taxon>Agaricomycetes</taxon>
        <taxon>Polyporales</taxon>
        <taxon>Phanerochaetaceae</taxon>
        <taxon>Phanerochaete</taxon>
    </lineage>
</organism>
<dbReference type="InterPro" id="IPR053140">
    <property type="entry name" value="GDSL_Rv0518-like"/>
</dbReference>
<dbReference type="GeneID" id="18917872"/>
<dbReference type="KEGG" id="pco:PHACADRAFT_261029"/>
<feature type="domain" description="SGNH hydrolase-type esterase" evidence="2">
    <location>
        <begin position="224"/>
        <end position="415"/>
    </location>
</feature>
<evidence type="ECO:0000256" key="1">
    <source>
        <dbReference type="SAM" id="SignalP"/>
    </source>
</evidence>
<keyword evidence="4" id="KW-1185">Reference proteome</keyword>
<dbReference type="InterPro" id="IPR013830">
    <property type="entry name" value="SGNH_hydro"/>
</dbReference>
<dbReference type="PANTHER" id="PTHR43784">
    <property type="entry name" value="GDSL-LIKE LIPASE/ACYLHYDROLASE, PUTATIVE (AFU_ORTHOLOGUE AFUA_2G00820)-RELATED"/>
    <property type="match status" value="1"/>
</dbReference>
<dbReference type="HOGENOM" id="CLU_029872_0_1_1"/>
<accession>K5W0Y0</accession>
<dbReference type="Pfam" id="PF13472">
    <property type="entry name" value="Lipase_GDSL_2"/>
    <property type="match status" value="1"/>
</dbReference>
<dbReference type="EMBL" id="JH930475">
    <property type="protein sequence ID" value="EKM52539.1"/>
    <property type="molecule type" value="Genomic_DNA"/>
</dbReference>
<dbReference type="Proteomes" id="UP000008370">
    <property type="component" value="Unassembled WGS sequence"/>
</dbReference>
<keyword evidence="1" id="KW-0732">Signal</keyword>
<dbReference type="OrthoDB" id="10071171at2759"/>
<feature type="chain" id="PRO_5003890453" description="SGNH hydrolase-type esterase domain-containing protein" evidence="1">
    <location>
        <begin position="24"/>
        <end position="426"/>
    </location>
</feature>
<dbReference type="AlphaFoldDB" id="K5W0Y0"/>
<dbReference type="STRING" id="650164.K5W0Y0"/>
<evidence type="ECO:0000259" key="2">
    <source>
        <dbReference type="Pfam" id="PF13472"/>
    </source>
</evidence>
<evidence type="ECO:0000313" key="3">
    <source>
        <dbReference type="EMBL" id="EKM52539.1"/>
    </source>
</evidence>
<evidence type="ECO:0000313" key="4">
    <source>
        <dbReference type="Proteomes" id="UP000008370"/>
    </source>
</evidence>
<sequence>MVCLRLAHLFALSSLLATSHVAAISTRSLFSPSEIWLGSWSAMPQLTEFTNLPPPPFNQSGLVFLNSTLRQTFKISIPGSQFRVRFSNAFGVTNLGITNATVALPVGGVVGVSAIEPSTLHTLTFSGETGFSLPNGAQLVSDPVDLAVAENGIVSVSMFLADGQTTNMITSHPGSRTTTYLTFGDQTRATNITGADLMTVEHWYFISGLEVLTTNKDVSAVAIVGDSLTDGRESTENGNDRWPDQFYDRLRARPNNTISYLNQAAGGNRVLNDGNGPNALGRIDRDVLAQTRVSRAIIFEGVNDIGTAPSDPTSQAEVVRDLIAAFKQIITRVHAQGIPMFGATITPFGSNDPYDDGGNREASRLAVNSWIRTSGAFDAVFDFDAAVRDPNNFTQLDPSIDSGDHLHLTPAGYKRLADVIPLSLFD</sequence>
<proteinExistence type="predicted"/>
<dbReference type="InParanoid" id="K5W0Y0"/>
<dbReference type="RefSeq" id="XP_007398882.1">
    <property type="nucleotide sequence ID" value="XM_007398820.1"/>
</dbReference>
<dbReference type="InterPro" id="IPR036514">
    <property type="entry name" value="SGNH_hydro_sf"/>
</dbReference>
<dbReference type="PANTHER" id="PTHR43784:SF2">
    <property type="entry name" value="GDSL-LIKE LIPASE_ACYLHYDROLASE, PUTATIVE (AFU_ORTHOLOGUE AFUA_2G00820)-RELATED"/>
    <property type="match status" value="1"/>
</dbReference>
<dbReference type="SUPFAM" id="SSF52266">
    <property type="entry name" value="SGNH hydrolase"/>
    <property type="match status" value="1"/>
</dbReference>
<gene>
    <name evidence="3" type="ORF">PHACADRAFT_261029</name>
</gene>
<protein>
    <recommendedName>
        <fullName evidence="2">SGNH hydrolase-type esterase domain-containing protein</fullName>
    </recommendedName>
</protein>
<dbReference type="Gene3D" id="3.40.50.1110">
    <property type="entry name" value="SGNH hydrolase"/>
    <property type="match status" value="1"/>
</dbReference>
<name>K5W0Y0_PHACS</name>